<feature type="binding site" evidence="16">
    <location>
        <position position="107"/>
    </location>
    <ligand>
        <name>Mg(2+)</name>
        <dbReference type="ChEBI" id="CHEBI:18420"/>
    </ligand>
</feature>
<evidence type="ECO:0000256" key="10">
    <source>
        <dbReference type="ARBA" id="ARBA00022763"/>
    </source>
</evidence>
<dbReference type="FunFam" id="3.40.1170.60:FF:000001">
    <property type="entry name" value="DNA polymerase IV"/>
    <property type="match status" value="1"/>
</dbReference>
<dbReference type="InterPro" id="IPR050116">
    <property type="entry name" value="DNA_polymerase-Y"/>
</dbReference>
<evidence type="ECO:0000256" key="16">
    <source>
        <dbReference type="HAMAP-Rule" id="MF_01113"/>
    </source>
</evidence>
<accession>A0A1H3XNP8</accession>
<keyword evidence="19" id="KW-1185">Reference proteome</keyword>
<organism evidence="18 19">
    <name type="scientific">Desulfuromusa kysingii</name>
    <dbReference type="NCBI Taxonomy" id="37625"/>
    <lineage>
        <taxon>Bacteria</taxon>
        <taxon>Pseudomonadati</taxon>
        <taxon>Thermodesulfobacteriota</taxon>
        <taxon>Desulfuromonadia</taxon>
        <taxon>Desulfuromonadales</taxon>
        <taxon>Geopsychrobacteraceae</taxon>
        <taxon>Desulfuromusa</taxon>
    </lineage>
</organism>
<comment type="cofactor">
    <cofactor evidence="16">
        <name>Mg(2+)</name>
        <dbReference type="ChEBI" id="CHEBI:18420"/>
    </cofactor>
    <text evidence="16">Binds 2 magnesium ions per subunit.</text>
</comment>
<comment type="function">
    <text evidence="16">Poorly processive, error-prone DNA polymerase involved in untargeted mutagenesis. Copies undamaged DNA at stalled replication forks, which arise in vivo from mismatched or misaligned primer ends. These misaligned primers can be extended by PolIV. Exhibits no 3'-5' exonuclease (proofreading) activity. May be involved in translesional synthesis, in conjunction with the beta clamp from PolIII.</text>
</comment>
<dbReference type="FunFam" id="3.30.1490.100:FF:000004">
    <property type="entry name" value="DNA polymerase IV"/>
    <property type="match status" value="1"/>
</dbReference>
<dbReference type="InterPro" id="IPR022880">
    <property type="entry name" value="DNApol_IV"/>
</dbReference>
<dbReference type="Pfam" id="PF00817">
    <property type="entry name" value="IMS"/>
    <property type="match status" value="1"/>
</dbReference>
<dbReference type="SUPFAM" id="SSF56672">
    <property type="entry name" value="DNA/RNA polymerases"/>
    <property type="match status" value="1"/>
</dbReference>
<dbReference type="EC" id="2.7.7.7" evidence="16"/>
<dbReference type="GO" id="GO:0006261">
    <property type="term" value="P:DNA-templated DNA replication"/>
    <property type="evidence" value="ECO:0007669"/>
    <property type="project" value="UniProtKB-UniRule"/>
</dbReference>
<dbReference type="PANTHER" id="PTHR11076:SF33">
    <property type="entry name" value="DNA POLYMERASE KAPPA"/>
    <property type="match status" value="1"/>
</dbReference>
<feature type="domain" description="UmuC" evidence="17">
    <location>
        <begin position="8"/>
        <end position="189"/>
    </location>
</feature>
<gene>
    <name evidence="16" type="primary">dinB</name>
    <name evidence="18" type="ORF">SAMN05660420_01026</name>
</gene>
<feature type="active site" evidence="16">
    <location>
        <position position="108"/>
    </location>
</feature>
<dbReference type="Gene3D" id="3.30.70.270">
    <property type="match status" value="1"/>
</dbReference>
<evidence type="ECO:0000256" key="6">
    <source>
        <dbReference type="ARBA" id="ARBA00022679"/>
    </source>
</evidence>
<dbReference type="Gene3D" id="3.40.1170.60">
    <property type="match status" value="1"/>
</dbReference>
<proteinExistence type="inferred from homology"/>
<keyword evidence="10 16" id="KW-0227">DNA damage</keyword>
<keyword evidence="6 16" id="KW-0808">Transferase</keyword>
<evidence type="ECO:0000256" key="12">
    <source>
        <dbReference type="ARBA" id="ARBA00022932"/>
    </source>
</evidence>
<keyword evidence="9 16" id="KW-0479">Metal-binding</keyword>
<evidence type="ECO:0000256" key="4">
    <source>
        <dbReference type="ARBA" id="ARBA00022457"/>
    </source>
</evidence>
<evidence type="ECO:0000256" key="11">
    <source>
        <dbReference type="ARBA" id="ARBA00022842"/>
    </source>
</evidence>
<dbReference type="AlphaFoldDB" id="A0A1H3XNP8"/>
<dbReference type="RefSeq" id="WP_092345360.1">
    <property type="nucleotide sequence ID" value="NZ_FNQN01000002.1"/>
</dbReference>
<dbReference type="GO" id="GO:0006281">
    <property type="term" value="P:DNA repair"/>
    <property type="evidence" value="ECO:0007669"/>
    <property type="project" value="UniProtKB-UniRule"/>
</dbReference>
<keyword evidence="11 16" id="KW-0460">Magnesium</keyword>
<dbReference type="FunFam" id="1.10.150.20:FF:000019">
    <property type="entry name" value="DNA polymerase IV"/>
    <property type="match status" value="1"/>
</dbReference>
<keyword evidence="8 16" id="KW-0235">DNA replication</keyword>
<dbReference type="Gene3D" id="3.30.1490.100">
    <property type="entry name" value="DNA polymerase, Y-family, little finger domain"/>
    <property type="match status" value="1"/>
</dbReference>
<comment type="subunit">
    <text evidence="3 16">Monomer.</text>
</comment>
<comment type="subcellular location">
    <subcellularLocation>
        <location evidence="1 16">Cytoplasm</location>
    </subcellularLocation>
</comment>
<comment type="catalytic activity">
    <reaction evidence="15 16">
        <text>DNA(n) + a 2'-deoxyribonucleoside 5'-triphosphate = DNA(n+1) + diphosphate</text>
        <dbReference type="Rhea" id="RHEA:22508"/>
        <dbReference type="Rhea" id="RHEA-COMP:17339"/>
        <dbReference type="Rhea" id="RHEA-COMP:17340"/>
        <dbReference type="ChEBI" id="CHEBI:33019"/>
        <dbReference type="ChEBI" id="CHEBI:61560"/>
        <dbReference type="ChEBI" id="CHEBI:173112"/>
        <dbReference type="EC" id="2.7.7.7"/>
    </reaction>
</comment>
<dbReference type="OrthoDB" id="9808813at2"/>
<evidence type="ECO:0000313" key="19">
    <source>
        <dbReference type="Proteomes" id="UP000199409"/>
    </source>
</evidence>
<feature type="binding site" evidence="16">
    <location>
        <position position="12"/>
    </location>
    <ligand>
        <name>Mg(2+)</name>
        <dbReference type="ChEBI" id="CHEBI:18420"/>
    </ligand>
</feature>
<reference evidence="18 19" key="1">
    <citation type="submission" date="2016-10" db="EMBL/GenBank/DDBJ databases">
        <authorList>
            <person name="de Groot N.N."/>
        </authorList>
    </citation>
    <scope>NUCLEOTIDE SEQUENCE [LARGE SCALE GENOMIC DNA]</scope>
    <source>
        <strain evidence="18 19">DSM 7343</strain>
    </source>
</reference>
<evidence type="ECO:0000256" key="8">
    <source>
        <dbReference type="ARBA" id="ARBA00022705"/>
    </source>
</evidence>
<dbReference type="EMBL" id="FNQN01000002">
    <property type="protein sequence ID" value="SEA00212.1"/>
    <property type="molecule type" value="Genomic_DNA"/>
</dbReference>
<evidence type="ECO:0000259" key="17">
    <source>
        <dbReference type="PROSITE" id="PS50173"/>
    </source>
</evidence>
<protein>
    <recommendedName>
        <fullName evidence="16">DNA polymerase IV</fullName>
        <shortName evidence="16">Pol IV</shortName>
        <ecNumber evidence="16">2.7.7.7</ecNumber>
    </recommendedName>
</protein>
<evidence type="ECO:0000256" key="13">
    <source>
        <dbReference type="ARBA" id="ARBA00023125"/>
    </source>
</evidence>
<dbReference type="NCBIfam" id="NF002677">
    <property type="entry name" value="PRK02406.1"/>
    <property type="match status" value="1"/>
</dbReference>
<keyword evidence="12 16" id="KW-0239">DNA-directed DNA polymerase</keyword>
<dbReference type="Gene3D" id="1.10.150.20">
    <property type="entry name" value="5' to 3' exonuclease, C-terminal subdomain"/>
    <property type="match status" value="1"/>
</dbReference>
<dbReference type="SUPFAM" id="SSF100879">
    <property type="entry name" value="Lesion bypass DNA polymerase (Y-family), little finger domain"/>
    <property type="match status" value="1"/>
</dbReference>
<keyword evidence="13 16" id="KW-0238">DNA-binding</keyword>
<evidence type="ECO:0000256" key="7">
    <source>
        <dbReference type="ARBA" id="ARBA00022695"/>
    </source>
</evidence>
<dbReference type="InterPro" id="IPR017961">
    <property type="entry name" value="DNA_pol_Y-fam_little_finger"/>
</dbReference>
<evidence type="ECO:0000256" key="15">
    <source>
        <dbReference type="ARBA" id="ARBA00049244"/>
    </source>
</evidence>
<evidence type="ECO:0000256" key="14">
    <source>
        <dbReference type="ARBA" id="ARBA00023204"/>
    </source>
</evidence>
<keyword evidence="5 16" id="KW-0963">Cytoplasm</keyword>
<keyword evidence="4 16" id="KW-0515">Mutator protein</keyword>
<dbReference type="InterPro" id="IPR036775">
    <property type="entry name" value="DNA_pol_Y-fam_lit_finger_sf"/>
</dbReference>
<dbReference type="CDD" id="cd03586">
    <property type="entry name" value="PolY_Pol_IV_kappa"/>
    <property type="match status" value="1"/>
</dbReference>
<evidence type="ECO:0000256" key="2">
    <source>
        <dbReference type="ARBA" id="ARBA00010945"/>
    </source>
</evidence>
<dbReference type="InterPro" id="IPR053848">
    <property type="entry name" value="IMS_HHH_1"/>
</dbReference>
<dbReference type="HAMAP" id="MF_01113">
    <property type="entry name" value="DNApol_IV"/>
    <property type="match status" value="1"/>
</dbReference>
<evidence type="ECO:0000313" key="18">
    <source>
        <dbReference type="EMBL" id="SEA00212.1"/>
    </source>
</evidence>
<dbReference type="GO" id="GO:0005829">
    <property type="term" value="C:cytosol"/>
    <property type="evidence" value="ECO:0007669"/>
    <property type="project" value="TreeGrafter"/>
</dbReference>
<keyword evidence="14 16" id="KW-0234">DNA repair</keyword>
<dbReference type="GO" id="GO:0003684">
    <property type="term" value="F:damaged DNA binding"/>
    <property type="evidence" value="ECO:0007669"/>
    <property type="project" value="InterPro"/>
</dbReference>
<dbReference type="Proteomes" id="UP000199409">
    <property type="component" value="Unassembled WGS sequence"/>
</dbReference>
<evidence type="ECO:0000256" key="5">
    <source>
        <dbReference type="ARBA" id="ARBA00022490"/>
    </source>
</evidence>
<dbReference type="PANTHER" id="PTHR11076">
    <property type="entry name" value="DNA REPAIR POLYMERASE UMUC / TRANSFERASE FAMILY MEMBER"/>
    <property type="match status" value="1"/>
</dbReference>
<dbReference type="GO" id="GO:0000287">
    <property type="term" value="F:magnesium ion binding"/>
    <property type="evidence" value="ECO:0007669"/>
    <property type="project" value="UniProtKB-UniRule"/>
</dbReference>
<dbReference type="GO" id="GO:0003887">
    <property type="term" value="F:DNA-directed DNA polymerase activity"/>
    <property type="evidence" value="ECO:0007669"/>
    <property type="project" value="UniProtKB-UniRule"/>
</dbReference>
<dbReference type="InterPro" id="IPR001126">
    <property type="entry name" value="UmuC"/>
</dbReference>
<evidence type="ECO:0000256" key="9">
    <source>
        <dbReference type="ARBA" id="ARBA00022723"/>
    </source>
</evidence>
<dbReference type="Pfam" id="PF11799">
    <property type="entry name" value="IMS_C"/>
    <property type="match status" value="1"/>
</dbReference>
<dbReference type="Pfam" id="PF21999">
    <property type="entry name" value="IMS_HHH_1"/>
    <property type="match status" value="1"/>
</dbReference>
<dbReference type="InterPro" id="IPR043128">
    <property type="entry name" value="Rev_trsase/Diguanyl_cyclase"/>
</dbReference>
<feature type="site" description="Substrate discrimination" evidence="16">
    <location>
        <position position="17"/>
    </location>
</feature>
<dbReference type="PROSITE" id="PS50173">
    <property type="entry name" value="UMUC"/>
    <property type="match status" value="1"/>
</dbReference>
<evidence type="ECO:0000256" key="1">
    <source>
        <dbReference type="ARBA" id="ARBA00004496"/>
    </source>
</evidence>
<keyword evidence="7 16" id="KW-0548">Nucleotidyltransferase</keyword>
<comment type="similarity">
    <text evidence="2 16">Belongs to the DNA polymerase type-Y family.</text>
</comment>
<name>A0A1H3XNP8_9BACT</name>
<evidence type="ECO:0000256" key="3">
    <source>
        <dbReference type="ARBA" id="ARBA00011245"/>
    </source>
</evidence>
<sequence length="361" mass="40085">MVEDQRKIIHIDMDAFYASVEQRDNPELRGKPIAVGGNPDSRGVVATCSYEARRFGIHSAMSSARAYRLCPHVVFVRPRFDIYQKVSQQIREIFLSYTDLVEPLSLDEAYLDVTTNKANIQSATWVAQNICQDIRQRTMLTASAGVSYNKFLAKIASDVNKPAGLTVVTPDQAAPFIAQLPIRRFHGVGRVTEKKMKALGILTGADLRTHSLLELQQQFGKAGQYYFNIARGVDLRPVVPNRIRKSIGKETTLDEDITDIDQMMTIIGDLSQRVGALLESQQTSGMTLTLKVKYADFQIVTRSFSHEKPIETAADILEIAGGLLKKTDAGERAVRLLGVTVSHLTIDICAVESLQMDLPFV</sequence>
<dbReference type="GO" id="GO:0042276">
    <property type="term" value="P:error-prone translesion synthesis"/>
    <property type="evidence" value="ECO:0007669"/>
    <property type="project" value="TreeGrafter"/>
</dbReference>
<dbReference type="InterPro" id="IPR043502">
    <property type="entry name" value="DNA/RNA_pol_sf"/>
</dbReference>
<dbReference type="GO" id="GO:0009432">
    <property type="term" value="P:SOS response"/>
    <property type="evidence" value="ECO:0007669"/>
    <property type="project" value="TreeGrafter"/>
</dbReference>
<dbReference type="STRING" id="37625.SAMN05660420_01026"/>